<accession>A0A7M3M8V6</accession>
<dbReference type="AlphaFoldDB" id="A0A7M3M8V6"/>
<gene>
    <name evidence="2" type="ORF">DPQ33_20075</name>
</gene>
<evidence type="ECO:0000256" key="1">
    <source>
        <dbReference type="SAM" id="Phobius"/>
    </source>
</evidence>
<feature type="transmembrane region" description="Helical" evidence="1">
    <location>
        <begin position="17"/>
        <end position="35"/>
    </location>
</feature>
<name>A0A7M3M8V6_9BACT</name>
<organism evidence="2 3">
    <name type="scientific">Oceanidesulfovibrio indonesiensis</name>
    <dbReference type="NCBI Taxonomy" id="54767"/>
    <lineage>
        <taxon>Bacteria</taxon>
        <taxon>Pseudomonadati</taxon>
        <taxon>Thermodesulfobacteriota</taxon>
        <taxon>Desulfovibrionia</taxon>
        <taxon>Desulfovibrionales</taxon>
        <taxon>Desulfovibrionaceae</taxon>
        <taxon>Oceanidesulfovibrio</taxon>
    </lineage>
</organism>
<keyword evidence="1" id="KW-1133">Transmembrane helix</keyword>
<keyword evidence="1" id="KW-0472">Membrane</keyword>
<keyword evidence="3" id="KW-1185">Reference proteome</keyword>
<evidence type="ECO:0000313" key="3">
    <source>
        <dbReference type="Proteomes" id="UP000448292"/>
    </source>
</evidence>
<proteinExistence type="predicted"/>
<evidence type="ECO:0000313" key="2">
    <source>
        <dbReference type="EMBL" id="TVM04609.1"/>
    </source>
</evidence>
<dbReference type="EMBL" id="QMIE01000321">
    <property type="protein sequence ID" value="TVM04609.1"/>
    <property type="molecule type" value="Genomic_DNA"/>
</dbReference>
<comment type="caution">
    <text evidence="2">The sequence shown here is derived from an EMBL/GenBank/DDBJ whole genome shotgun (WGS) entry which is preliminary data.</text>
</comment>
<reference evidence="2 3" key="1">
    <citation type="submission" date="2018-06" db="EMBL/GenBank/DDBJ databases">
        <title>Complete genome of Desulfovibrio indonesiensis P37SLT.</title>
        <authorList>
            <person name="Crispim J.S."/>
            <person name="Vidigal P.M.P."/>
            <person name="Silva L.C.F."/>
            <person name="Laguardia C.N."/>
            <person name="Araujo L.C."/>
            <person name="Dias R.S."/>
            <person name="Sousa M.P."/>
            <person name="Paula S.O."/>
            <person name="Silva C."/>
        </authorList>
    </citation>
    <scope>NUCLEOTIDE SEQUENCE [LARGE SCALE GENOMIC DNA]</scope>
    <source>
        <strain evidence="2 3">P37SLT</strain>
    </source>
</reference>
<protein>
    <submittedName>
        <fullName evidence="2">Uncharacterized protein</fullName>
    </submittedName>
</protein>
<sequence>MAGLRGIHFKSKALRQFIFIKLVITSLLTPFVIAIQCTDIFEEMFKAEPASADNNIFIGGILFVATVYTG</sequence>
<keyword evidence="1" id="KW-0812">Transmembrane</keyword>
<dbReference type="Proteomes" id="UP000448292">
    <property type="component" value="Unassembled WGS sequence"/>
</dbReference>